<organism evidence="1 2">
    <name type="scientific">Arabis nemorensis</name>
    <dbReference type="NCBI Taxonomy" id="586526"/>
    <lineage>
        <taxon>Eukaryota</taxon>
        <taxon>Viridiplantae</taxon>
        <taxon>Streptophyta</taxon>
        <taxon>Embryophyta</taxon>
        <taxon>Tracheophyta</taxon>
        <taxon>Spermatophyta</taxon>
        <taxon>Magnoliopsida</taxon>
        <taxon>eudicotyledons</taxon>
        <taxon>Gunneridae</taxon>
        <taxon>Pentapetalae</taxon>
        <taxon>rosids</taxon>
        <taxon>malvids</taxon>
        <taxon>Brassicales</taxon>
        <taxon>Brassicaceae</taxon>
        <taxon>Arabideae</taxon>
        <taxon>Arabis</taxon>
    </lineage>
</organism>
<dbReference type="OrthoDB" id="1903705at2759"/>
<gene>
    <name evidence="1" type="ORF">ANE_LOCUS12853</name>
</gene>
<dbReference type="AlphaFoldDB" id="A0A565BMI6"/>
<protein>
    <submittedName>
        <fullName evidence="1">Uncharacterized protein</fullName>
    </submittedName>
</protein>
<dbReference type="EMBL" id="CABITT030000004">
    <property type="protein sequence ID" value="VVB02409.1"/>
    <property type="molecule type" value="Genomic_DNA"/>
</dbReference>
<evidence type="ECO:0000313" key="2">
    <source>
        <dbReference type="Proteomes" id="UP000489600"/>
    </source>
</evidence>
<sequence length="59" mass="6563">MGNSTLVGWVGSSCAMYDIDLIYEKIPVILDDSKTWHIVLSTSMNEVGRRGNCISEIRS</sequence>
<evidence type="ECO:0000313" key="1">
    <source>
        <dbReference type="EMBL" id="VVB02409.1"/>
    </source>
</evidence>
<keyword evidence="2" id="KW-1185">Reference proteome</keyword>
<name>A0A565BMI6_9BRAS</name>
<proteinExistence type="predicted"/>
<accession>A0A565BMI6</accession>
<reference evidence="1" key="1">
    <citation type="submission" date="2019-07" db="EMBL/GenBank/DDBJ databases">
        <authorList>
            <person name="Dittberner H."/>
        </authorList>
    </citation>
    <scope>NUCLEOTIDE SEQUENCE [LARGE SCALE GENOMIC DNA]</scope>
</reference>
<comment type="caution">
    <text evidence="1">The sequence shown here is derived from an EMBL/GenBank/DDBJ whole genome shotgun (WGS) entry which is preliminary data.</text>
</comment>
<dbReference type="Proteomes" id="UP000489600">
    <property type="component" value="Unassembled WGS sequence"/>
</dbReference>